<name>A0A1G6PD13_9RHOB</name>
<evidence type="ECO:0000256" key="1">
    <source>
        <dbReference type="ARBA" id="ARBA00009437"/>
    </source>
</evidence>
<dbReference type="EMBL" id="FMZV01000003">
    <property type="protein sequence ID" value="SDC77888.1"/>
    <property type="molecule type" value="Genomic_DNA"/>
</dbReference>
<dbReference type="PANTHER" id="PTHR30346">
    <property type="entry name" value="TRANSCRIPTIONAL DUAL REGULATOR HCAR-RELATED"/>
    <property type="match status" value="1"/>
</dbReference>
<gene>
    <name evidence="6" type="ORF">SAMN04488239_103369</name>
</gene>
<evidence type="ECO:0000256" key="3">
    <source>
        <dbReference type="ARBA" id="ARBA00023125"/>
    </source>
</evidence>
<dbReference type="STRING" id="639004.SAMN04488239_103369"/>
<evidence type="ECO:0000313" key="7">
    <source>
        <dbReference type="Proteomes" id="UP000199628"/>
    </source>
</evidence>
<dbReference type="SUPFAM" id="SSF53850">
    <property type="entry name" value="Periplasmic binding protein-like II"/>
    <property type="match status" value="1"/>
</dbReference>
<organism evidence="6 7">
    <name type="scientific">Ruegeria marina</name>
    <dbReference type="NCBI Taxonomy" id="639004"/>
    <lineage>
        <taxon>Bacteria</taxon>
        <taxon>Pseudomonadati</taxon>
        <taxon>Pseudomonadota</taxon>
        <taxon>Alphaproteobacteria</taxon>
        <taxon>Rhodobacterales</taxon>
        <taxon>Roseobacteraceae</taxon>
        <taxon>Ruegeria</taxon>
    </lineage>
</organism>
<dbReference type="GO" id="GO:0003677">
    <property type="term" value="F:DNA binding"/>
    <property type="evidence" value="ECO:0007669"/>
    <property type="project" value="UniProtKB-KW"/>
</dbReference>
<dbReference type="Proteomes" id="UP000199628">
    <property type="component" value="Unassembled WGS sequence"/>
</dbReference>
<evidence type="ECO:0000313" key="6">
    <source>
        <dbReference type="EMBL" id="SDC77888.1"/>
    </source>
</evidence>
<keyword evidence="4" id="KW-0804">Transcription</keyword>
<reference evidence="7" key="1">
    <citation type="submission" date="2016-10" db="EMBL/GenBank/DDBJ databases">
        <authorList>
            <person name="Varghese N."/>
            <person name="Submissions S."/>
        </authorList>
    </citation>
    <scope>NUCLEOTIDE SEQUENCE [LARGE SCALE GENOMIC DNA]</scope>
    <source>
        <strain evidence="7">CGMCC 1.9108</strain>
    </source>
</reference>
<keyword evidence="3" id="KW-0238">DNA-binding</keyword>
<protein>
    <submittedName>
        <fullName evidence="6">LysR substrate binding domain-containing protein</fullName>
    </submittedName>
</protein>
<dbReference type="GO" id="GO:0003700">
    <property type="term" value="F:DNA-binding transcription factor activity"/>
    <property type="evidence" value="ECO:0007669"/>
    <property type="project" value="TreeGrafter"/>
</dbReference>
<dbReference type="GO" id="GO:0032993">
    <property type="term" value="C:protein-DNA complex"/>
    <property type="evidence" value="ECO:0007669"/>
    <property type="project" value="TreeGrafter"/>
</dbReference>
<dbReference type="AlphaFoldDB" id="A0A1G6PD13"/>
<dbReference type="InterPro" id="IPR005119">
    <property type="entry name" value="LysR_subst-bd"/>
</dbReference>
<dbReference type="Gene3D" id="3.40.190.10">
    <property type="entry name" value="Periplasmic binding protein-like II"/>
    <property type="match status" value="2"/>
</dbReference>
<proteinExistence type="inferred from homology"/>
<dbReference type="Pfam" id="PF03466">
    <property type="entry name" value="LysR_substrate"/>
    <property type="match status" value="1"/>
</dbReference>
<sequence>MPVQIGLTRQLISDTQRGVIDAAVVSRPPSLPAGMEFTLVSEEKLQLLAAPGAISDDPIHLLKTEWFIRFNRDAVVSEVIENWLRSRDIQVRETMELESLEAISSMAPANPGVSLVPVPCVVSPFELPVKRLSLGGDRPKRALGMIWRRDSSKKRVLEKVLTALRLAVDIGGFTPETPGFKDRAIGVATDQDDPA</sequence>
<keyword evidence="7" id="KW-1185">Reference proteome</keyword>
<evidence type="ECO:0000259" key="5">
    <source>
        <dbReference type="Pfam" id="PF03466"/>
    </source>
</evidence>
<evidence type="ECO:0000256" key="2">
    <source>
        <dbReference type="ARBA" id="ARBA00023015"/>
    </source>
</evidence>
<dbReference type="PANTHER" id="PTHR30346:SF28">
    <property type="entry name" value="HTH-TYPE TRANSCRIPTIONAL REGULATOR CYNR"/>
    <property type="match status" value="1"/>
</dbReference>
<comment type="similarity">
    <text evidence="1">Belongs to the LysR transcriptional regulatory family.</text>
</comment>
<accession>A0A1G6PD13</accession>
<feature type="domain" description="LysR substrate-binding" evidence="5">
    <location>
        <begin position="4"/>
        <end position="165"/>
    </location>
</feature>
<dbReference type="RefSeq" id="WP_245706385.1">
    <property type="nucleotide sequence ID" value="NZ_FMZV01000003.1"/>
</dbReference>
<keyword evidence="2" id="KW-0805">Transcription regulation</keyword>
<evidence type="ECO:0000256" key="4">
    <source>
        <dbReference type="ARBA" id="ARBA00023163"/>
    </source>
</evidence>